<dbReference type="Proteomes" id="UP000807469">
    <property type="component" value="Unassembled WGS sequence"/>
</dbReference>
<evidence type="ECO:0000313" key="3">
    <source>
        <dbReference type="Proteomes" id="UP000807469"/>
    </source>
</evidence>
<feature type="domain" description="NadR/Ttd14 AAA" evidence="1">
    <location>
        <begin position="11"/>
        <end position="178"/>
    </location>
</feature>
<name>A0A9P5ZHW1_9AGAR</name>
<accession>A0A9P5ZHW1</accession>
<comment type="caution">
    <text evidence="2">The sequence shown here is derived from an EMBL/GenBank/DDBJ whole genome shotgun (WGS) entry which is preliminary data.</text>
</comment>
<reference evidence="2" key="1">
    <citation type="submission" date="2020-11" db="EMBL/GenBank/DDBJ databases">
        <authorList>
            <consortium name="DOE Joint Genome Institute"/>
            <person name="Ahrendt S."/>
            <person name="Riley R."/>
            <person name="Andreopoulos W."/>
            <person name="Labutti K."/>
            <person name="Pangilinan J."/>
            <person name="Ruiz-Duenas F.J."/>
            <person name="Barrasa J.M."/>
            <person name="Sanchez-Garcia M."/>
            <person name="Camarero S."/>
            <person name="Miyauchi S."/>
            <person name="Serrano A."/>
            <person name="Linde D."/>
            <person name="Babiker R."/>
            <person name="Drula E."/>
            <person name="Ayuso-Fernandez I."/>
            <person name="Pacheco R."/>
            <person name="Padilla G."/>
            <person name="Ferreira P."/>
            <person name="Barriuso J."/>
            <person name="Kellner H."/>
            <person name="Castanera R."/>
            <person name="Alfaro M."/>
            <person name="Ramirez L."/>
            <person name="Pisabarro A.G."/>
            <person name="Kuo A."/>
            <person name="Tritt A."/>
            <person name="Lipzen A."/>
            <person name="He G."/>
            <person name="Yan M."/>
            <person name="Ng V."/>
            <person name="Cullen D."/>
            <person name="Martin F."/>
            <person name="Rosso M.-N."/>
            <person name="Henrissat B."/>
            <person name="Hibbett D."/>
            <person name="Martinez A.T."/>
            <person name="Grigoriev I.V."/>
        </authorList>
    </citation>
    <scope>NUCLEOTIDE SEQUENCE</scope>
    <source>
        <strain evidence="2">CIRM-BRFM 674</strain>
    </source>
</reference>
<dbReference type="SUPFAM" id="SSF52540">
    <property type="entry name" value="P-loop containing nucleoside triphosphate hydrolases"/>
    <property type="match status" value="1"/>
</dbReference>
<dbReference type="Gene3D" id="3.40.50.300">
    <property type="entry name" value="P-loop containing nucleotide triphosphate hydrolases"/>
    <property type="match status" value="1"/>
</dbReference>
<dbReference type="InterPro" id="IPR038727">
    <property type="entry name" value="NadR/Ttd14_AAA_dom"/>
</dbReference>
<dbReference type="Pfam" id="PF13521">
    <property type="entry name" value="AAA_28"/>
    <property type="match status" value="1"/>
</dbReference>
<organism evidence="2 3">
    <name type="scientific">Pholiota conissans</name>
    <dbReference type="NCBI Taxonomy" id="109636"/>
    <lineage>
        <taxon>Eukaryota</taxon>
        <taxon>Fungi</taxon>
        <taxon>Dikarya</taxon>
        <taxon>Basidiomycota</taxon>
        <taxon>Agaricomycotina</taxon>
        <taxon>Agaricomycetes</taxon>
        <taxon>Agaricomycetidae</taxon>
        <taxon>Agaricales</taxon>
        <taxon>Agaricineae</taxon>
        <taxon>Strophariaceae</taxon>
        <taxon>Pholiota</taxon>
    </lineage>
</organism>
<dbReference type="InterPro" id="IPR027417">
    <property type="entry name" value="P-loop_NTPase"/>
</dbReference>
<sequence length="198" mass="22347">MGNKASRPLSIYVIGPSSTGKTTLCDTLAKRLGLPEHAYVTEVARDVMKTKGYSRHTIASLQMQEDIMDAHFHREDALDALEVPICLFDRSALDPIVYAILTSKDSEEAKARQAILVGSERFQKVLQKYRAENSIVILLTPVPEWLVDDGVRSLESQNECVMIFRKLLKDLRVDYYELGAEIKFIQERVVAVMGLGRF</sequence>
<evidence type="ECO:0000313" key="2">
    <source>
        <dbReference type="EMBL" id="KAF9486151.1"/>
    </source>
</evidence>
<dbReference type="OrthoDB" id="6118920at2759"/>
<gene>
    <name evidence="2" type="ORF">BDN70DRAFT_794460</name>
</gene>
<proteinExistence type="predicted"/>
<dbReference type="AlphaFoldDB" id="A0A9P5ZHW1"/>
<keyword evidence="3" id="KW-1185">Reference proteome</keyword>
<evidence type="ECO:0000259" key="1">
    <source>
        <dbReference type="Pfam" id="PF13521"/>
    </source>
</evidence>
<protein>
    <recommendedName>
        <fullName evidence="1">NadR/Ttd14 AAA domain-containing protein</fullName>
    </recommendedName>
</protein>
<dbReference type="EMBL" id="MU155131">
    <property type="protein sequence ID" value="KAF9486151.1"/>
    <property type="molecule type" value="Genomic_DNA"/>
</dbReference>